<sequence>MSGDEPRLQSAMGYYSCRGIPNQAQDSQTPATMLALFKLSWRTRGTWDVLLYASYDGLEKWIGQRDISFSQNSVLGTLLPFLTPVSEASSAVCRNRIMQLLVLVPRTFTLVLPSSAICSFYLVSSLRQRQVARSNDLDIKCRVEFALRHTASRQARCRDARECMRVWAAEEDSKYSGPPRCAIAYGRFSFGLKFRSSGIPPLPFRSLRWKFPPSILQPRLSPKLPASTSI</sequence>
<organism evidence="1 2">
    <name type="scientific">Armillaria gallica</name>
    <name type="common">Bulbous honey fungus</name>
    <name type="synonym">Armillaria bulbosa</name>
    <dbReference type="NCBI Taxonomy" id="47427"/>
    <lineage>
        <taxon>Eukaryota</taxon>
        <taxon>Fungi</taxon>
        <taxon>Dikarya</taxon>
        <taxon>Basidiomycota</taxon>
        <taxon>Agaricomycotina</taxon>
        <taxon>Agaricomycetes</taxon>
        <taxon>Agaricomycetidae</taxon>
        <taxon>Agaricales</taxon>
        <taxon>Marasmiineae</taxon>
        <taxon>Physalacriaceae</taxon>
        <taxon>Armillaria</taxon>
    </lineage>
</organism>
<dbReference type="Proteomes" id="UP000217790">
    <property type="component" value="Unassembled WGS sequence"/>
</dbReference>
<name>A0A2H3DCM4_ARMGA</name>
<protein>
    <submittedName>
        <fullName evidence="1">Uncharacterized protein</fullName>
    </submittedName>
</protein>
<keyword evidence="2" id="KW-1185">Reference proteome</keyword>
<evidence type="ECO:0000313" key="2">
    <source>
        <dbReference type="Proteomes" id="UP000217790"/>
    </source>
</evidence>
<dbReference type="EMBL" id="KZ293682">
    <property type="protein sequence ID" value="PBK86837.1"/>
    <property type="molecule type" value="Genomic_DNA"/>
</dbReference>
<proteinExistence type="predicted"/>
<dbReference type="AlphaFoldDB" id="A0A2H3DCM4"/>
<gene>
    <name evidence="1" type="ORF">ARMGADRAFT_1035367</name>
</gene>
<evidence type="ECO:0000313" key="1">
    <source>
        <dbReference type="EMBL" id="PBK86837.1"/>
    </source>
</evidence>
<dbReference type="InParanoid" id="A0A2H3DCM4"/>
<accession>A0A2H3DCM4</accession>
<reference evidence="2" key="1">
    <citation type="journal article" date="2017" name="Nat. Ecol. Evol.">
        <title>Genome expansion and lineage-specific genetic innovations in the forest pathogenic fungi Armillaria.</title>
        <authorList>
            <person name="Sipos G."/>
            <person name="Prasanna A.N."/>
            <person name="Walter M.C."/>
            <person name="O'Connor E."/>
            <person name="Balint B."/>
            <person name="Krizsan K."/>
            <person name="Kiss B."/>
            <person name="Hess J."/>
            <person name="Varga T."/>
            <person name="Slot J."/>
            <person name="Riley R."/>
            <person name="Boka B."/>
            <person name="Rigling D."/>
            <person name="Barry K."/>
            <person name="Lee J."/>
            <person name="Mihaltcheva S."/>
            <person name="LaButti K."/>
            <person name="Lipzen A."/>
            <person name="Waldron R."/>
            <person name="Moloney N.M."/>
            <person name="Sperisen C."/>
            <person name="Kredics L."/>
            <person name="Vagvoelgyi C."/>
            <person name="Patrignani A."/>
            <person name="Fitzpatrick D."/>
            <person name="Nagy I."/>
            <person name="Doyle S."/>
            <person name="Anderson J.B."/>
            <person name="Grigoriev I.V."/>
            <person name="Gueldener U."/>
            <person name="Muensterkoetter M."/>
            <person name="Nagy L.G."/>
        </authorList>
    </citation>
    <scope>NUCLEOTIDE SEQUENCE [LARGE SCALE GENOMIC DNA]</scope>
    <source>
        <strain evidence="2">Ar21-2</strain>
    </source>
</reference>